<dbReference type="GO" id="GO:0004519">
    <property type="term" value="F:endonuclease activity"/>
    <property type="evidence" value="ECO:0007669"/>
    <property type="project" value="UniProtKB-KW"/>
</dbReference>
<dbReference type="GO" id="GO:0003677">
    <property type="term" value="F:DNA binding"/>
    <property type="evidence" value="ECO:0007669"/>
    <property type="project" value="InterPro"/>
</dbReference>
<dbReference type="InterPro" id="IPR011335">
    <property type="entry name" value="Restrct_endonuc-II-like"/>
</dbReference>
<organism evidence="2 3">
    <name type="scientific">Ulvibacterium marinum</name>
    <dbReference type="NCBI Taxonomy" id="2419782"/>
    <lineage>
        <taxon>Bacteria</taxon>
        <taxon>Pseudomonadati</taxon>
        <taxon>Bacteroidota</taxon>
        <taxon>Flavobacteriia</taxon>
        <taxon>Flavobacteriales</taxon>
        <taxon>Flavobacteriaceae</taxon>
        <taxon>Ulvibacterium</taxon>
    </lineage>
</organism>
<keyword evidence="3" id="KW-1185">Reference proteome</keyword>
<dbReference type="InterPro" id="IPR011856">
    <property type="entry name" value="tRNA_endonuc-like_dom_sf"/>
</dbReference>
<protein>
    <submittedName>
        <fullName evidence="2">Restriction endonuclease</fullName>
    </submittedName>
</protein>
<accession>A0A3B0CDN1</accession>
<keyword evidence="2" id="KW-0255">Endonuclease</keyword>
<dbReference type="RefSeq" id="WP_120711202.1">
    <property type="nucleotide sequence ID" value="NZ_RBCJ01000002.1"/>
</dbReference>
<keyword evidence="2" id="KW-0378">Hydrolase</keyword>
<sequence length="275" mass="32178">MDWKEYENITKYIYEELGRKAGVKIVGYGKSFKVKGNSNVSHQIDVLTTHSDGIHDYQTAIECKYWEKKINKDVVMKVASIIDDTNIDKGVIVSKRGYTEDGKSFAKQKNIGLVELRELDETEAKETNFPIAEMILNFKIKRKRPKILNIEFDYVDINTELSKIEPNQMIIRLENGKEVALNEYILSFKEELHKQEPSKRIKKYFELENANVINYLSKEIAQIRGLTMYGFLELKNMDNRRHFNIVDEVWLKMKSIFEGNIYTISKLGMIKKDND</sequence>
<evidence type="ECO:0000313" key="2">
    <source>
        <dbReference type="EMBL" id="RKN81046.1"/>
    </source>
</evidence>
<evidence type="ECO:0000313" key="3">
    <source>
        <dbReference type="Proteomes" id="UP000276603"/>
    </source>
</evidence>
<dbReference type="AlphaFoldDB" id="A0A3B0CDN1"/>
<feature type="domain" description="Restriction endonuclease type IV Mrr" evidence="1">
    <location>
        <begin position="1"/>
        <end position="120"/>
    </location>
</feature>
<gene>
    <name evidence="2" type="ORF">D7Z94_08835</name>
</gene>
<keyword evidence="2" id="KW-0540">Nuclease</keyword>
<dbReference type="Proteomes" id="UP000276603">
    <property type="component" value="Unassembled WGS sequence"/>
</dbReference>
<dbReference type="Gene3D" id="3.40.1350.10">
    <property type="match status" value="1"/>
</dbReference>
<evidence type="ECO:0000259" key="1">
    <source>
        <dbReference type="Pfam" id="PF04471"/>
    </source>
</evidence>
<dbReference type="InterPro" id="IPR007560">
    <property type="entry name" value="Restrct_endonuc_IV_Mrr"/>
</dbReference>
<dbReference type="Pfam" id="PF04471">
    <property type="entry name" value="Mrr_cat"/>
    <property type="match status" value="1"/>
</dbReference>
<dbReference type="GO" id="GO:0009307">
    <property type="term" value="P:DNA restriction-modification system"/>
    <property type="evidence" value="ECO:0007669"/>
    <property type="project" value="InterPro"/>
</dbReference>
<name>A0A3B0CDN1_9FLAO</name>
<comment type="caution">
    <text evidence="2">The sequence shown here is derived from an EMBL/GenBank/DDBJ whole genome shotgun (WGS) entry which is preliminary data.</text>
</comment>
<dbReference type="OrthoDB" id="744987at2"/>
<proteinExistence type="predicted"/>
<dbReference type="SUPFAM" id="SSF52980">
    <property type="entry name" value="Restriction endonuclease-like"/>
    <property type="match status" value="1"/>
</dbReference>
<reference evidence="2 3" key="1">
    <citation type="submission" date="2018-10" db="EMBL/GenBank/DDBJ databases">
        <title>Ulvibacterium marinum gen. nov., sp. nov., a novel marine bacterium of the family Flavobacteriaceae, isolated from a culture of the green alga Ulva prolifera.</title>
        <authorList>
            <person name="Zhang Z."/>
        </authorList>
    </citation>
    <scope>NUCLEOTIDE SEQUENCE [LARGE SCALE GENOMIC DNA]</scope>
    <source>
        <strain evidence="2 3">CCMM003</strain>
    </source>
</reference>
<dbReference type="EMBL" id="RBCJ01000002">
    <property type="protein sequence ID" value="RKN81046.1"/>
    <property type="molecule type" value="Genomic_DNA"/>
</dbReference>